<evidence type="ECO:0000256" key="1">
    <source>
        <dbReference type="SAM" id="Phobius"/>
    </source>
</evidence>
<sequence length="488" mass="52644">MSKNGLPIKSGERGVALVVSLVIALSLAIMGVTLLELVWQESLSADVGKKSVVAQQLADAAGEIVIGWFHDPETAPPQVARVLEKRFVSIDGAPTFFDRNGQSQFAGTAERPDVVLDASDPVHDGLLNDPDLGLFRSVAESGTVRLLKLYAPMKPGLLCTVEVTVETNHPTPFPTPFRQSIGMQLEALELPVLRRGVQAGGNLDLLSDDRSISGVHWASVAAGGDVVIRRIEDVPAFNPAASVTGQSYGESSALEDRWMHLWAGGLIREVEPTPGSMGILPPNVHSRQIPVPGMPFEEWSYEQLKQTAMRFGSYYVPGSDGLLYEDGNMQAGRGLSPRQVFSSQQVGDQRGLIFVDTLDRTAPRTDNMSAIEINAGYFEGVAVVQGHVRLNLSGAGNRLKVQSPRENGGGRMTVDLSGIHLNGVLYAAGNIVVESPVKVHGAVIAEGDIRAPDGQGRLEVWHDDDMSWSLFRGVPVVYRAPGTWMVRY</sequence>
<dbReference type="EMBL" id="LN885086">
    <property type="protein sequence ID" value="CUQ66124.1"/>
    <property type="molecule type" value="Genomic_DNA"/>
</dbReference>
<dbReference type="AlphaFoldDB" id="A0A0S4KNV3"/>
<keyword evidence="1" id="KW-0472">Membrane</keyword>
<evidence type="ECO:0008006" key="4">
    <source>
        <dbReference type="Google" id="ProtNLM"/>
    </source>
</evidence>
<dbReference type="STRING" id="1715989.NITINOP_1149"/>
<evidence type="ECO:0000313" key="2">
    <source>
        <dbReference type="EMBL" id="CUQ66124.1"/>
    </source>
</evidence>
<gene>
    <name evidence="2" type="ORF">NITINOP_1149</name>
</gene>
<protein>
    <recommendedName>
        <fullName evidence="4">Type 4 fimbrial biogenesis protein PilX N-terminal domain-containing protein</fullName>
    </recommendedName>
</protein>
<organism evidence="2 3">
    <name type="scientific">Candidatus Nitrospira inopinata</name>
    <dbReference type="NCBI Taxonomy" id="1715989"/>
    <lineage>
        <taxon>Bacteria</taxon>
        <taxon>Pseudomonadati</taxon>
        <taxon>Nitrospirota</taxon>
        <taxon>Nitrospiria</taxon>
        <taxon>Nitrospirales</taxon>
        <taxon>Nitrospiraceae</taxon>
        <taxon>Nitrospira</taxon>
    </lineage>
</organism>
<accession>A0A0S4KNV3</accession>
<proteinExistence type="predicted"/>
<keyword evidence="1" id="KW-0812">Transmembrane</keyword>
<evidence type="ECO:0000313" key="3">
    <source>
        <dbReference type="Proteomes" id="UP000066284"/>
    </source>
</evidence>
<feature type="transmembrane region" description="Helical" evidence="1">
    <location>
        <begin position="15"/>
        <end position="39"/>
    </location>
</feature>
<dbReference type="Proteomes" id="UP000066284">
    <property type="component" value="Chromosome 1"/>
</dbReference>
<keyword evidence="3" id="KW-1185">Reference proteome</keyword>
<dbReference type="KEGG" id="nio:NITINOP_1149"/>
<name>A0A0S4KNV3_9BACT</name>
<reference evidence="3" key="1">
    <citation type="submission" date="2015-09" db="EMBL/GenBank/DDBJ databases">
        <authorList>
            <person name="Daims H."/>
        </authorList>
    </citation>
    <scope>NUCLEOTIDE SEQUENCE [LARGE SCALE GENOMIC DNA]</scope>
</reference>
<keyword evidence="1" id="KW-1133">Transmembrane helix</keyword>